<feature type="domain" description="N-acetyltransferase" evidence="1">
    <location>
        <begin position="45"/>
        <end position="189"/>
    </location>
</feature>
<keyword evidence="3" id="KW-1185">Reference proteome</keyword>
<dbReference type="InterPro" id="IPR051908">
    <property type="entry name" value="Ribosomal_N-acetyltransferase"/>
</dbReference>
<dbReference type="PROSITE" id="PS51186">
    <property type="entry name" value="GNAT"/>
    <property type="match status" value="1"/>
</dbReference>
<protein>
    <submittedName>
        <fullName evidence="2">GNAT family N-acetyltransferase</fullName>
    </submittedName>
</protein>
<keyword evidence="2" id="KW-0808">Transferase</keyword>
<dbReference type="Pfam" id="PF13302">
    <property type="entry name" value="Acetyltransf_3"/>
    <property type="match status" value="1"/>
</dbReference>
<dbReference type="PANTHER" id="PTHR43441">
    <property type="entry name" value="RIBOSOMAL-PROTEIN-SERINE ACETYLTRANSFERASE"/>
    <property type="match status" value="1"/>
</dbReference>
<evidence type="ECO:0000259" key="1">
    <source>
        <dbReference type="PROSITE" id="PS51186"/>
    </source>
</evidence>
<dbReference type="SUPFAM" id="SSF55729">
    <property type="entry name" value="Acyl-CoA N-acyltransferases (Nat)"/>
    <property type="match status" value="1"/>
</dbReference>
<dbReference type="EMBL" id="CP054143">
    <property type="protein sequence ID" value="QKJ66464.1"/>
    <property type="molecule type" value="Genomic_DNA"/>
</dbReference>
<dbReference type="KEGG" id="dee:HQN60_07000"/>
<dbReference type="AlphaFoldDB" id="A0A6M8SQR4"/>
<evidence type="ECO:0000313" key="2">
    <source>
        <dbReference type="EMBL" id="QKJ66464.1"/>
    </source>
</evidence>
<dbReference type="GO" id="GO:1990189">
    <property type="term" value="F:protein N-terminal-serine acetyltransferase activity"/>
    <property type="evidence" value="ECO:0007669"/>
    <property type="project" value="TreeGrafter"/>
</dbReference>
<gene>
    <name evidence="2" type="ORF">HQN60_07000</name>
</gene>
<dbReference type="RefSeq" id="WP_173532968.1">
    <property type="nucleotide sequence ID" value="NZ_CP054143.1"/>
</dbReference>
<dbReference type="InterPro" id="IPR016181">
    <property type="entry name" value="Acyl_CoA_acyltransferase"/>
</dbReference>
<reference evidence="2 3" key="1">
    <citation type="submission" date="2020-05" db="EMBL/GenBank/DDBJ databases">
        <title>Complete genome sequence of Deefgea sp. D17.</title>
        <authorList>
            <person name="Bae J.-W."/>
            <person name="Han J.E."/>
        </authorList>
    </citation>
    <scope>NUCLEOTIDE SEQUENCE [LARGE SCALE GENOMIC DNA]</scope>
    <source>
        <strain evidence="2 3">D17</strain>
    </source>
</reference>
<accession>A0A6M8SQR4</accession>
<organism evidence="2 3">
    <name type="scientific">Deefgea piscis</name>
    <dbReference type="NCBI Taxonomy" id="2739061"/>
    <lineage>
        <taxon>Bacteria</taxon>
        <taxon>Pseudomonadati</taxon>
        <taxon>Pseudomonadota</taxon>
        <taxon>Betaproteobacteria</taxon>
        <taxon>Neisseriales</taxon>
        <taxon>Chitinibacteraceae</taxon>
        <taxon>Deefgea</taxon>
    </lineage>
</organism>
<dbReference type="InterPro" id="IPR000182">
    <property type="entry name" value="GNAT_dom"/>
</dbReference>
<dbReference type="Proteomes" id="UP000504844">
    <property type="component" value="Chromosome"/>
</dbReference>
<dbReference type="FunFam" id="3.40.630.30:FF:000047">
    <property type="entry name" value="Acetyltransferase, GNAT family"/>
    <property type="match status" value="1"/>
</dbReference>
<dbReference type="Gene3D" id="3.40.630.30">
    <property type="match status" value="1"/>
</dbReference>
<evidence type="ECO:0000313" key="3">
    <source>
        <dbReference type="Proteomes" id="UP000504844"/>
    </source>
</evidence>
<dbReference type="GO" id="GO:0008999">
    <property type="term" value="F:protein-N-terminal-alanine acetyltransferase activity"/>
    <property type="evidence" value="ECO:0007669"/>
    <property type="project" value="TreeGrafter"/>
</dbReference>
<sequence length="243" mass="26773">MPINEFNQPVGDIVADWQGAPFPPWRVLQGWGCRVEPLNAVQHAASLWQAFSADSGALWTYFSAGPYADLVAFEHELSQRAQLQDPQYYAIVDAQSGAALGLAAYLRIAPQAGSIEIGWLHFSPALQGTRLATAAMVLLMQNAFALGYRRYEWKCNALNAPSRRAAQRLGFSFEGIFRQAAVNKGRNRDTAWFSVIDTEWSALSAVLIAWLNDDNFAANGQQKQSLSTLTWPLVAQRDPISAA</sequence>
<name>A0A6M8SQR4_9NEIS</name>
<dbReference type="PANTHER" id="PTHR43441:SF2">
    <property type="entry name" value="FAMILY ACETYLTRANSFERASE, PUTATIVE (AFU_ORTHOLOGUE AFUA_7G00850)-RELATED"/>
    <property type="match status" value="1"/>
</dbReference>
<proteinExistence type="predicted"/>